<proteinExistence type="predicted"/>
<sequence length="464" mass="49956">MSDAVDLMLGVFRAPERSALLRTRELPDGVLDVIRIAAGDEQAIAAARASTALDHADLCTAAGLLLRNLFFFDGADSYRTLGVRSDADPAQIKRHYRWLVRWLHPDRNPDSMHGFFVDRINCAWNSIRTPERRSSYDLSLQATPDAGGALKVVNTATLLRKWTERSPMPLLSARAVRRLPQIILFCTGLIAVTALCLVAWILSLNTDPAQLPSPTSSTHLAASVEPPAMSLPTVLFTSSTVPPSAAPPAGVSPSPVAVSPLQLSGAEPAPMPAAMPLAAVAEPAPPKPVATVSFGSAVPARPTSARATTAQPDSPPGVTPAREANASASATTPGPAVTQARTGLSDGDLRDFVDRFQHLYGADDVERFLALFSAQAQGNNRDYAGLASDYRRLFEQRRRRRLNLSELHWEIDGEHAAGNGNYEAWVGPSADKPQSRTRGQIMLQLTREDGGVRITRLHHTVTEL</sequence>
<evidence type="ECO:0000259" key="4">
    <source>
        <dbReference type="PROSITE" id="PS50076"/>
    </source>
</evidence>
<feature type="domain" description="J" evidence="4">
    <location>
        <begin position="76"/>
        <end position="140"/>
    </location>
</feature>
<dbReference type="InterPro" id="IPR032710">
    <property type="entry name" value="NTF2-like_dom_sf"/>
</dbReference>
<dbReference type="InterPro" id="IPR036869">
    <property type="entry name" value="J_dom_sf"/>
</dbReference>
<dbReference type="SUPFAM" id="SSF54427">
    <property type="entry name" value="NTF2-like"/>
    <property type="match status" value="1"/>
</dbReference>
<keyword evidence="3" id="KW-1133">Transmembrane helix</keyword>
<evidence type="ECO:0000256" key="3">
    <source>
        <dbReference type="SAM" id="Phobius"/>
    </source>
</evidence>
<gene>
    <name evidence="5" type="ORF">DFR29_12098</name>
</gene>
<dbReference type="RefSeq" id="WP_133821409.1">
    <property type="nucleotide sequence ID" value="NZ_SNZH01000020.1"/>
</dbReference>
<feature type="region of interest" description="Disordered" evidence="2">
    <location>
        <begin position="300"/>
        <end position="343"/>
    </location>
</feature>
<evidence type="ECO:0000313" key="6">
    <source>
        <dbReference type="Proteomes" id="UP000295293"/>
    </source>
</evidence>
<feature type="transmembrane region" description="Helical" evidence="3">
    <location>
        <begin position="182"/>
        <end position="202"/>
    </location>
</feature>
<keyword evidence="6" id="KW-1185">Reference proteome</keyword>
<keyword evidence="1" id="KW-0143">Chaperone</keyword>
<feature type="compositionally biased region" description="Low complexity" evidence="2">
    <location>
        <begin position="300"/>
        <end position="310"/>
    </location>
</feature>
<organism evidence="5 6">
    <name type="scientific">Tahibacter aquaticus</name>
    <dbReference type="NCBI Taxonomy" id="520092"/>
    <lineage>
        <taxon>Bacteria</taxon>
        <taxon>Pseudomonadati</taxon>
        <taxon>Pseudomonadota</taxon>
        <taxon>Gammaproteobacteria</taxon>
        <taxon>Lysobacterales</taxon>
        <taxon>Rhodanobacteraceae</taxon>
        <taxon>Tahibacter</taxon>
    </lineage>
</organism>
<dbReference type="OrthoDB" id="9782583at2"/>
<keyword evidence="3" id="KW-0812">Transmembrane</keyword>
<dbReference type="AlphaFoldDB" id="A0A4R6YMG0"/>
<dbReference type="Proteomes" id="UP000295293">
    <property type="component" value="Unassembled WGS sequence"/>
</dbReference>
<dbReference type="CDD" id="cd06257">
    <property type="entry name" value="DnaJ"/>
    <property type="match status" value="1"/>
</dbReference>
<dbReference type="Gene3D" id="3.10.450.50">
    <property type="match status" value="1"/>
</dbReference>
<evidence type="ECO:0000256" key="2">
    <source>
        <dbReference type="SAM" id="MobiDB-lite"/>
    </source>
</evidence>
<comment type="caution">
    <text evidence="5">The sequence shown here is derived from an EMBL/GenBank/DDBJ whole genome shotgun (WGS) entry which is preliminary data.</text>
</comment>
<dbReference type="SUPFAM" id="SSF46565">
    <property type="entry name" value="Chaperone J-domain"/>
    <property type="match status" value="1"/>
</dbReference>
<dbReference type="PRINTS" id="PR00625">
    <property type="entry name" value="JDOMAIN"/>
</dbReference>
<dbReference type="Pfam" id="PF00226">
    <property type="entry name" value="DnaJ"/>
    <property type="match status" value="1"/>
</dbReference>
<accession>A0A4R6YMG0</accession>
<protein>
    <submittedName>
        <fullName evidence="5">DnaJ-like protein</fullName>
    </submittedName>
</protein>
<dbReference type="SMART" id="SM00271">
    <property type="entry name" value="DnaJ"/>
    <property type="match status" value="1"/>
</dbReference>
<evidence type="ECO:0000256" key="1">
    <source>
        <dbReference type="ARBA" id="ARBA00023186"/>
    </source>
</evidence>
<dbReference type="PROSITE" id="PS50076">
    <property type="entry name" value="DNAJ_2"/>
    <property type="match status" value="1"/>
</dbReference>
<keyword evidence="3" id="KW-0472">Membrane</keyword>
<dbReference type="InterPro" id="IPR001623">
    <property type="entry name" value="DnaJ_domain"/>
</dbReference>
<dbReference type="EMBL" id="SNZH01000020">
    <property type="protein sequence ID" value="TDR38597.1"/>
    <property type="molecule type" value="Genomic_DNA"/>
</dbReference>
<name>A0A4R6YMG0_9GAMM</name>
<reference evidence="5 6" key="1">
    <citation type="submission" date="2019-03" db="EMBL/GenBank/DDBJ databases">
        <title>Genomic Encyclopedia of Type Strains, Phase IV (KMG-IV): sequencing the most valuable type-strain genomes for metagenomic binning, comparative biology and taxonomic classification.</title>
        <authorList>
            <person name="Goeker M."/>
        </authorList>
    </citation>
    <scope>NUCLEOTIDE SEQUENCE [LARGE SCALE GENOMIC DNA]</scope>
    <source>
        <strain evidence="5 6">DSM 21667</strain>
    </source>
</reference>
<evidence type="ECO:0000313" key="5">
    <source>
        <dbReference type="EMBL" id="TDR38597.1"/>
    </source>
</evidence>
<dbReference type="Gene3D" id="1.10.287.110">
    <property type="entry name" value="DnaJ domain"/>
    <property type="match status" value="1"/>
</dbReference>